<dbReference type="InterPro" id="IPR022254">
    <property type="entry name" value="DUF3775"/>
</dbReference>
<feature type="region of interest" description="Disordered" evidence="1">
    <location>
        <begin position="15"/>
        <end position="36"/>
    </location>
</feature>
<comment type="caution">
    <text evidence="2">The sequence shown here is derived from an EMBL/GenBank/DDBJ whole genome shotgun (WGS) entry which is preliminary data.</text>
</comment>
<dbReference type="Proteomes" id="UP000479043">
    <property type="component" value="Unassembled WGS sequence"/>
</dbReference>
<evidence type="ECO:0000313" key="2">
    <source>
        <dbReference type="EMBL" id="MYM54300.1"/>
    </source>
</evidence>
<dbReference type="EMBL" id="WWEN01000002">
    <property type="protein sequence ID" value="MYM54300.1"/>
    <property type="molecule type" value="Genomic_DNA"/>
</dbReference>
<evidence type="ECO:0000313" key="3">
    <source>
        <dbReference type="Proteomes" id="UP000479043"/>
    </source>
</evidence>
<evidence type="ECO:0000256" key="1">
    <source>
        <dbReference type="SAM" id="MobiDB-lite"/>
    </source>
</evidence>
<reference evidence="2 3" key="1">
    <citation type="submission" date="2020-01" db="EMBL/GenBank/DDBJ databases">
        <authorList>
            <person name="Chen S."/>
        </authorList>
    </citation>
    <scope>NUCLEOTIDE SEQUENCE [LARGE SCALE GENOMIC DNA]</scope>
    <source>
        <strain evidence="2 3">GS-10</strain>
    </source>
</reference>
<proteinExistence type="predicted"/>
<gene>
    <name evidence="2" type="ORF">GR167_03210</name>
</gene>
<dbReference type="AlphaFoldDB" id="A0A6L8LIM1"/>
<name>A0A6L8LIM1_9RHOB</name>
<protein>
    <submittedName>
        <fullName evidence="2">DUF3775 domain-containing protein</fullName>
    </submittedName>
</protein>
<organism evidence="2 3">
    <name type="scientific">Thalassovita mangrovi</name>
    <dbReference type="NCBI Taxonomy" id="2692236"/>
    <lineage>
        <taxon>Bacteria</taxon>
        <taxon>Pseudomonadati</taxon>
        <taxon>Pseudomonadota</taxon>
        <taxon>Alphaproteobacteria</taxon>
        <taxon>Rhodobacterales</taxon>
        <taxon>Roseobacteraceae</taxon>
        <taxon>Thalassovita</taxon>
    </lineage>
</organism>
<dbReference type="Pfam" id="PF12616">
    <property type="entry name" value="DUF3775"/>
    <property type="match status" value="1"/>
</dbReference>
<keyword evidence="3" id="KW-1185">Reference proteome</keyword>
<accession>A0A6L8LIM1</accession>
<sequence length="119" mass="13206">MLILKARAVMVKEGEVTPDVGGNDVDDPRPDALQDVPGDLTREELVEELEGLNEDQLIELVALMWLGRGDSETEEWDELVQLAGDREETPTIDYLLGHPLVADYWAEGLDKLGYGSLLD</sequence>